<name>A0AA86R0G1_9EUKA</name>
<dbReference type="AlphaFoldDB" id="A0AA86R0G1"/>
<reference evidence="2 3" key="2">
    <citation type="submission" date="2024-07" db="EMBL/GenBank/DDBJ databases">
        <authorList>
            <person name="Akdeniz Z."/>
        </authorList>
    </citation>
    <scope>NUCLEOTIDE SEQUENCE [LARGE SCALE GENOMIC DNA]</scope>
</reference>
<organism evidence="1">
    <name type="scientific">Hexamita inflata</name>
    <dbReference type="NCBI Taxonomy" id="28002"/>
    <lineage>
        <taxon>Eukaryota</taxon>
        <taxon>Metamonada</taxon>
        <taxon>Diplomonadida</taxon>
        <taxon>Hexamitidae</taxon>
        <taxon>Hexamitinae</taxon>
        <taxon>Hexamita</taxon>
    </lineage>
</organism>
<comment type="caution">
    <text evidence="1">The sequence shown here is derived from an EMBL/GenBank/DDBJ whole genome shotgun (WGS) entry which is preliminary data.</text>
</comment>
<dbReference type="EMBL" id="CATOUU010001058">
    <property type="protein sequence ID" value="CAI9969389.1"/>
    <property type="molecule type" value="Genomic_DNA"/>
</dbReference>
<protein>
    <submittedName>
        <fullName evidence="2">Hypothetical_protein</fullName>
    </submittedName>
</protein>
<sequence>MWYILQGKCLTSVDSSSEKVDLSLDSLLESDRAQCCQQYYRSCTKTVHILHFEKILRIPLVFRCSEHSTRSICIANQSAQKWNKQFGDYIEGNKQCISWLQQFVILFLTFSSLCDALVL</sequence>
<dbReference type="Proteomes" id="UP001642409">
    <property type="component" value="Unassembled WGS sequence"/>
</dbReference>
<evidence type="ECO:0000313" key="1">
    <source>
        <dbReference type="EMBL" id="CAI9969389.1"/>
    </source>
</evidence>
<accession>A0AA86R0G1</accession>
<evidence type="ECO:0000313" key="3">
    <source>
        <dbReference type="Proteomes" id="UP001642409"/>
    </source>
</evidence>
<reference evidence="1" key="1">
    <citation type="submission" date="2023-06" db="EMBL/GenBank/DDBJ databases">
        <authorList>
            <person name="Kurt Z."/>
        </authorList>
    </citation>
    <scope>NUCLEOTIDE SEQUENCE</scope>
</reference>
<dbReference type="EMBL" id="CAXDID020000241">
    <property type="protein sequence ID" value="CAL6062802.1"/>
    <property type="molecule type" value="Genomic_DNA"/>
</dbReference>
<gene>
    <name evidence="2" type="ORF">HINF_LOCUS50367</name>
    <name evidence="1" type="ORF">HINF_LOCUS57034</name>
</gene>
<evidence type="ECO:0000313" key="2">
    <source>
        <dbReference type="EMBL" id="CAL6062802.1"/>
    </source>
</evidence>
<proteinExistence type="predicted"/>
<keyword evidence="3" id="KW-1185">Reference proteome</keyword>